<dbReference type="OrthoDB" id="4374883at2"/>
<organism evidence="2 3">
    <name type="scientific">Cryobacterium suzukii</name>
    <dbReference type="NCBI Taxonomy" id="1259198"/>
    <lineage>
        <taxon>Bacteria</taxon>
        <taxon>Bacillati</taxon>
        <taxon>Actinomycetota</taxon>
        <taxon>Actinomycetes</taxon>
        <taxon>Micrococcales</taxon>
        <taxon>Microbacteriaceae</taxon>
        <taxon>Cryobacterium</taxon>
    </lineage>
</organism>
<accession>A0A4R9ACD7</accession>
<keyword evidence="1" id="KW-0812">Transmembrane</keyword>
<proteinExistence type="predicted"/>
<sequence>MSTNLTPPARTSIAPYSKLAIWGFVLAFFTPIVGVFLSHCAFPAIKRGERYGRGLAVWGLALNYVFIVLYPVIALLTIWFSWIVLITMFGAQADDRLGPIAFYATMF</sequence>
<evidence type="ECO:0000256" key="1">
    <source>
        <dbReference type="SAM" id="Phobius"/>
    </source>
</evidence>
<dbReference type="EMBL" id="SOHJ01000014">
    <property type="protein sequence ID" value="TFD57388.1"/>
    <property type="molecule type" value="Genomic_DNA"/>
</dbReference>
<comment type="caution">
    <text evidence="2">The sequence shown here is derived from an EMBL/GenBank/DDBJ whole genome shotgun (WGS) entry which is preliminary data.</text>
</comment>
<gene>
    <name evidence="2" type="ORF">E3T39_15515</name>
</gene>
<dbReference type="RefSeq" id="WP_134516731.1">
    <property type="nucleotide sequence ID" value="NZ_SOHJ01000014.1"/>
</dbReference>
<dbReference type="AlphaFoldDB" id="A0A4R9ACD7"/>
<protein>
    <submittedName>
        <fullName evidence="2">DUF4190 domain-containing protein</fullName>
    </submittedName>
</protein>
<keyword evidence="1" id="KW-0472">Membrane</keyword>
<feature type="transmembrane region" description="Helical" evidence="1">
    <location>
        <begin position="57"/>
        <end position="82"/>
    </location>
</feature>
<name>A0A4R9ACD7_9MICO</name>
<keyword evidence="1" id="KW-1133">Transmembrane helix</keyword>
<dbReference type="Proteomes" id="UP000298170">
    <property type="component" value="Unassembled WGS sequence"/>
</dbReference>
<feature type="transmembrane region" description="Helical" evidence="1">
    <location>
        <begin position="20"/>
        <end position="45"/>
    </location>
</feature>
<keyword evidence="3" id="KW-1185">Reference proteome</keyword>
<evidence type="ECO:0000313" key="2">
    <source>
        <dbReference type="EMBL" id="TFD57388.1"/>
    </source>
</evidence>
<reference evidence="2 3" key="1">
    <citation type="submission" date="2019-03" db="EMBL/GenBank/DDBJ databases">
        <title>Genomics of glacier-inhabiting Cryobacterium strains.</title>
        <authorList>
            <person name="Liu Q."/>
            <person name="Xin Y.-H."/>
        </authorList>
    </citation>
    <scope>NUCLEOTIDE SEQUENCE [LARGE SCALE GENOMIC DNA]</scope>
    <source>
        <strain evidence="2 3">Sr39</strain>
    </source>
</reference>
<evidence type="ECO:0000313" key="3">
    <source>
        <dbReference type="Proteomes" id="UP000298170"/>
    </source>
</evidence>